<dbReference type="Gene3D" id="1.20.272.10">
    <property type="match status" value="1"/>
</dbReference>
<dbReference type="GO" id="GO:0003887">
    <property type="term" value="F:DNA-directed DNA polymerase activity"/>
    <property type="evidence" value="ECO:0007669"/>
    <property type="project" value="UniProtKB-KW"/>
</dbReference>
<dbReference type="EMBL" id="AYSO01000020">
    <property type="protein sequence ID" value="KIE44934.1"/>
    <property type="molecule type" value="Genomic_DNA"/>
</dbReference>
<dbReference type="Pfam" id="PF21694">
    <property type="entry name" value="DNA_pol3_delta_C"/>
    <property type="match status" value="1"/>
</dbReference>
<dbReference type="OrthoDB" id="9775929at2"/>
<protein>
    <recommendedName>
        <fullName evidence="1">DNA-directed DNA polymerase</fullName>
        <ecNumber evidence="1">2.7.7.7</ecNumber>
    </recommendedName>
</protein>
<evidence type="ECO:0000259" key="8">
    <source>
        <dbReference type="Pfam" id="PF21694"/>
    </source>
</evidence>
<organism evidence="9 10">
    <name type="scientific">Clostridium argentinense CDC 2741</name>
    <dbReference type="NCBI Taxonomy" id="1418104"/>
    <lineage>
        <taxon>Bacteria</taxon>
        <taxon>Bacillati</taxon>
        <taxon>Bacillota</taxon>
        <taxon>Clostridia</taxon>
        <taxon>Eubacteriales</taxon>
        <taxon>Clostridiaceae</taxon>
        <taxon>Clostridium</taxon>
    </lineage>
</organism>
<dbReference type="RefSeq" id="WP_039635608.1">
    <property type="nucleotide sequence ID" value="NZ_AYSO01000020.1"/>
</dbReference>
<accession>A0A0C1TW32</accession>
<gene>
    <name evidence="9" type="ORF">U732_20</name>
</gene>
<evidence type="ECO:0000256" key="2">
    <source>
        <dbReference type="ARBA" id="ARBA00022679"/>
    </source>
</evidence>
<comment type="caution">
    <text evidence="9">The sequence shown here is derived from an EMBL/GenBank/DDBJ whole genome shotgun (WGS) entry which is preliminary data.</text>
</comment>
<keyword evidence="3" id="KW-0548">Nucleotidyltransferase</keyword>
<feature type="domain" description="DNA polymerase III delta subunit-like C-terminal" evidence="8">
    <location>
        <begin position="192"/>
        <end position="301"/>
    </location>
</feature>
<dbReference type="EC" id="2.7.7.7" evidence="1"/>
<comment type="catalytic activity">
    <reaction evidence="7">
        <text>DNA(n) + a 2'-deoxyribonucleoside 5'-triphosphate = DNA(n+1) + diphosphate</text>
        <dbReference type="Rhea" id="RHEA:22508"/>
        <dbReference type="Rhea" id="RHEA-COMP:17339"/>
        <dbReference type="Rhea" id="RHEA-COMP:17340"/>
        <dbReference type="ChEBI" id="CHEBI:33019"/>
        <dbReference type="ChEBI" id="CHEBI:61560"/>
        <dbReference type="ChEBI" id="CHEBI:173112"/>
        <dbReference type="EC" id="2.7.7.7"/>
    </reaction>
</comment>
<keyword evidence="5" id="KW-0239">DNA-directed DNA polymerase</keyword>
<reference evidence="9 10" key="1">
    <citation type="journal article" date="2015" name="Infect. Genet. Evol.">
        <title>Genomic sequences of six botulinum neurotoxin-producing strains representing three clostridial species illustrate the mobility and diversity of botulinum neurotoxin genes.</title>
        <authorList>
            <person name="Smith T.J."/>
            <person name="Hill K.K."/>
            <person name="Xie G."/>
            <person name="Foley B.T."/>
            <person name="Williamson C.H."/>
            <person name="Foster J.T."/>
            <person name="Johnson S.L."/>
            <person name="Chertkov O."/>
            <person name="Teshima H."/>
            <person name="Gibbons H.S."/>
            <person name="Johnsky L.A."/>
            <person name="Karavis M.A."/>
            <person name="Smith L.A."/>
        </authorList>
    </citation>
    <scope>NUCLEOTIDE SEQUENCE [LARGE SCALE GENOMIC DNA]</scope>
    <source>
        <strain evidence="9 10">CDC 2741</strain>
    </source>
</reference>
<dbReference type="Proteomes" id="UP000031366">
    <property type="component" value="Unassembled WGS sequence"/>
</dbReference>
<dbReference type="SUPFAM" id="SSF48019">
    <property type="entry name" value="post-AAA+ oligomerization domain-like"/>
    <property type="match status" value="1"/>
</dbReference>
<dbReference type="Gene3D" id="3.40.50.300">
    <property type="entry name" value="P-loop containing nucleotide triphosphate hydrolases"/>
    <property type="match status" value="1"/>
</dbReference>
<sequence>MVEDISLRKNLYVVITSDYYSIENIINELSKHMKFKELNIIKSDIKKYQDFKNLKAEIETYPIMDSSKIIILDTDFNNKIFKDFLKYASNIPSYCRVIIPYYKDRRDNFKKNSKIVEIEKLENAIVIYSKISIKEIEEIIKEENIFLNDEVKEFLLQSDNLDVIRNDVKKLSLIENLNIDIAKQVISKSNQTDIFDLTEAISKKNLLKALDALSDIRAKGQSDVATSLCLNKKFKELYLIKSYLTKGLGQNDIANKLRCHPYVVKLGINTVKNFTLYQLENAFLETGECEKLYKLGVKNDILETTLIKILNS</sequence>
<keyword evidence="2" id="KW-0808">Transferase</keyword>
<evidence type="ECO:0000256" key="4">
    <source>
        <dbReference type="ARBA" id="ARBA00022705"/>
    </source>
</evidence>
<evidence type="ECO:0000256" key="3">
    <source>
        <dbReference type="ARBA" id="ARBA00022695"/>
    </source>
</evidence>
<keyword evidence="4" id="KW-0235">DNA replication</keyword>
<dbReference type="InterPro" id="IPR005790">
    <property type="entry name" value="DNA_polIII_delta"/>
</dbReference>
<proteinExistence type="inferred from homology"/>
<dbReference type="GO" id="GO:0009360">
    <property type="term" value="C:DNA polymerase III complex"/>
    <property type="evidence" value="ECO:0007669"/>
    <property type="project" value="TreeGrafter"/>
</dbReference>
<evidence type="ECO:0000256" key="7">
    <source>
        <dbReference type="ARBA" id="ARBA00049244"/>
    </source>
</evidence>
<name>A0A0C1TW32_9CLOT</name>
<dbReference type="GO" id="GO:0003677">
    <property type="term" value="F:DNA binding"/>
    <property type="evidence" value="ECO:0007669"/>
    <property type="project" value="InterPro"/>
</dbReference>
<evidence type="ECO:0000256" key="6">
    <source>
        <dbReference type="ARBA" id="ARBA00034754"/>
    </source>
</evidence>
<dbReference type="InterPro" id="IPR008921">
    <property type="entry name" value="DNA_pol3_clamp-load_cplx_C"/>
</dbReference>
<dbReference type="InterPro" id="IPR048466">
    <property type="entry name" value="DNA_pol3_delta-like_C"/>
</dbReference>
<dbReference type="InterPro" id="IPR027417">
    <property type="entry name" value="P-loop_NTPase"/>
</dbReference>
<dbReference type="GO" id="GO:0006261">
    <property type="term" value="P:DNA-templated DNA replication"/>
    <property type="evidence" value="ECO:0007669"/>
    <property type="project" value="TreeGrafter"/>
</dbReference>
<dbReference type="AlphaFoldDB" id="A0A0C1TW32"/>
<evidence type="ECO:0000256" key="5">
    <source>
        <dbReference type="ARBA" id="ARBA00022932"/>
    </source>
</evidence>
<keyword evidence="10" id="KW-1185">Reference proteome</keyword>
<evidence type="ECO:0000313" key="9">
    <source>
        <dbReference type="EMBL" id="KIE44934.1"/>
    </source>
</evidence>
<evidence type="ECO:0000313" key="10">
    <source>
        <dbReference type="Proteomes" id="UP000031366"/>
    </source>
</evidence>
<dbReference type="PANTHER" id="PTHR34388">
    <property type="entry name" value="DNA POLYMERASE III SUBUNIT DELTA"/>
    <property type="match status" value="1"/>
</dbReference>
<comment type="similarity">
    <text evidence="6">Belongs to the DNA polymerase HolA subunit family.</text>
</comment>
<dbReference type="PANTHER" id="PTHR34388:SF1">
    <property type="entry name" value="DNA POLYMERASE III SUBUNIT DELTA"/>
    <property type="match status" value="1"/>
</dbReference>
<evidence type="ECO:0000256" key="1">
    <source>
        <dbReference type="ARBA" id="ARBA00012417"/>
    </source>
</evidence>
<dbReference type="NCBIfam" id="TIGR01128">
    <property type="entry name" value="holA"/>
    <property type="match status" value="1"/>
</dbReference>